<proteinExistence type="predicted"/>
<evidence type="ECO:0000256" key="1">
    <source>
        <dbReference type="SAM" id="MobiDB-lite"/>
    </source>
</evidence>
<dbReference type="Gene3D" id="1.10.260.40">
    <property type="entry name" value="lambda repressor-like DNA-binding domains"/>
    <property type="match status" value="1"/>
</dbReference>
<dbReference type="InterPro" id="IPR001387">
    <property type="entry name" value="Cro/C1-type_HTH"/>
</dbReference>
<feature type="domain" description="HTH cro/C1-type" evidence="2">
    <location>
        <begin position="1"/>
        <end position="55"/>
    </location>
</feature>
<organism evidence="3 4">
    <name type="scientific">Bifidobacterium moukalabense DSM 27321</name>
    <dbReference type="NCBI Taxonomy" id="1435051"/>
    <lineage>
        <taxon>Bacteria</taxon>
        <taxon>Bacillati</taxon>
        <taxon>Actinomycetota</taxon>
        <taxon>Actinomycetes</taxon>
        <taxon>Bifidobacteriales</taxon>
        <taxon>Bifidobacteriaceae</taxon>
        <taxon>Bifidobacterium</taxon>
    </lineage>
</organism>
<dbReference type="InterPro" id="IPR010982">
    <property type="entry name" value="Lambda_DNA-bd_dom_sf"/>
</dbReference>
<dbReference type="AlphaFoldDB" id="W4NA72"/>
<dbReference type="Pfam" id="PF01381">
    <property type="entry name" value="HTH_3"/>
    <property type="match status" value="1"/>
</dbReference>
<dbReference type="RefSeq" id="WP_412093563.1">
    <property type="nucleotide sequence ID" value="NZ_AZMV01000004.1"/>
</dbReference>
<feature type="region of interest" description="Disordered" evidence="1">
    <location>
        <begin position="84"/>
        <end position="112"/>
    </location>
</feature>
<evidence type="ECO:0000313" key="4">
    <source>
        <dbReference type="Proteomes" id="UP000019155"/>
    </source>
</evidence>
<comment type="caution">
    <text evidence="3">The sequence shown here is derived from an EMBL/GenBank/DDBJ whole genome shotgun (WGS) entry which is preliminary data.</text>
</comment>
<evidence type="ECO:0000313" key="3">
    <source>
        <dbReference type="EMBL" id="ETY71361.1"/>
    </source>
</evidence>
<feature type="compositionally biased region" description="Low complexity" evidence="1">
    <location>
        <begin position="96"/>
        <end position="105"/>
    </location>
</feature>
<sequence>MKIRLAAKGLNQTDLAKYLGVKRSTISVKLAGKSAWSVSDLVNTANFLDTTPDELMNDVFMSELGMKKNQDQQDILVNTGTPRHLVRSETEGNGTAPAGVARPRPFAAPVPPVGLEPTLRRF</sequence>
<keyword evidence="4" id="KW-1185">Reference proteome</keyword>
<accession>W4NA72</accession>
<gene>
    <name evidence="3" type="ORF">BMOU_0849</name>
</gene>
<protein>
    <submittedName>
        <fullName evidence="3">Plasmid maintenance system antidote protein</fullName>
    </submittedName>
</protein>
<reference evidence="3 4" key="1">
    <citation type="journal article" date="2014" name="Genome Announc.">
        <title>The Genome Sequence of Bifidobacterium moukalabense DSM 27321 Highlights the Close Phylogenetic Relatedness with the Bifidobacterium dentium Taxon.</title>
        <authorList>
            <person name="Lugli G.A."/>
            <person name="Duranti S."/>
            <person name="Milani C."/>
            <person name="Turroni F."/>
            <person name="Viappiani A."/>
            <person name="Mangifesta M."/>
            <person name="van Sinderen D."/>
            <person name="Ventura M."/>
        </authorList>
    </citation>
    <scope>NUCLEOTIDE SEQUENCE [LARGE SCALE GENOMIC DNA]</scope>
    <source>
        <strain evidence="3 4">DSM 27321</strain>
    </source>
</reference>
<name>W4NA72_9BIFI</name>
<dbReference type="PROSITE" id="PS50943">
    <property type="entry name" value="HTH_CROC1"/>
    <property type="match status" value="1"/>
</dbReference>
<dbReference type="SUPFAM" id="SSF47413">
    <property type="entry name" value="lambda repressor-like DNA-binding domains"/>
    <property type="match status" value="1"/>
</dbReference>
<dbReference type="GO" id="GO:0003677">
    <property type="term" value="F:DNA binding"/>
    <property type="evidence" value="ECO:0007669"/>
    <property type="project" value="InterPro"/>
</dbReference>
<dbReference type="CDD" id="cd00093">
    <property type="entry name" value="HTH_XRE"/>
    <property type="match status" value="1"/>
</dbReference>
<dbReference type="EMBL" id="AZMV01000004">
    <property type="protein sequence ID" value="ETY71361.1"/>
    <property type="molecule type" value="Genomic_DNA"/>
</dbReference>
<dbReference type="Proteomes" id="UP000019155">
    <property type="component" value="Unassembled WGS sequence"/>
</dbReference>
<evidence type="ECO:0000259" key="2">
    <source>
        <dbReference type="PROSITE" id="PS50943"/>
    </source>
</evidence>